<dbReference type="RefSeq" id="WP_104968648.1">
    <property type="nucleotide sequence ID" value="NZ_CP025536.1"/>
</dbReference>
<keyword evidence="3" id="KW-0862">Zinc</keyword>
<keyword evidence="2" id="KW-0863">Zinc-finger</keyword>
<evidence type="ECO:0000256" key="2">
    <source>
        <dbReference type="ARBA" id="ARBA00022771"/>
    </source>
</evidence>
<protein>
    <recommendedName>
        <fullName evidence="4">CHY-type domain-containing protein</fullName>
    </recommendedName>
</protein>
<dbReference type="EMBL" id="CP025536">
    <property type="protein sequence ID" value="AUW97344.1"/>
    <property type="molecule type" value="Genomic_DNA"/>
</dbReference>
<evidence type="ECO:0000256" key="1">
    <source>
        <dbReference type="ARBA" id="ARBA00022723"/>
    </source>
</evidence>
<evidence type="ECO:0000259" key="4">
    <source>
        <dbReference type="PROSITE" id="PS51266"/>
    </source>
</evidence>
<sequence length="107" mass="12284">MLFKGISIDENSRCRHYHSAQDIVALKCADCQSYYACYKCHDALESHPFKAMSVDEPYPVMCGVCQTYLTFSAYKRGSCPQCGSGFNPNCQLHDHIYFSKEFHHEQN</sequence>
<name>A0A2L0D6P2_9STRE</name>
<dbReference type="Proteomes" id="UP000238956">
    <property type="component" value="Chromosome"/>
</dbReference>
<reference evidence="5 6" key="1">
    <citation type="submission" date="2017-12" db="EMBL/GenBank/DDBJ databases">
        <authorList>
            <person name="Hurst M.R.H."/>
        </authorList>
    </citation>
    <scope>NUCLEOTIDE SEQUENCE [LARGE SCALE GENOMIC DNA]</scope>
    <source>
        <strain evidence="5 6">TH11417</strain>
    </source>
</reference>
<dbReference type="PIRSF" id="PIRSF017292">
    <property type="entry name" value="UCP017292_Znf_CHY"/>
    <property type="match status" value="1"/>
</dbReference>
<keyword evidence="1" id="KW-0479">Metal-binding</keyword>
<dbReference type="AlphaFoldDB" id="A0A2L0D6P2"/>
<accession>A0A2L0D6P2</accession>
<dbReference type="InterPro" id="IPR016694">
    <property type="entry name" value="UCP017292"/>
</dbReference>
<gene>
    <name evidence="5" type="ORF">C0J00_09635</name>
</gene>
<evidence type="ECO:0000313" key="5">
    <source>
        <dbReference type="EMBL" id="AUW97344.1"/>
    </source>
</evidence>
<dbReference type="GeneID" id="98394167"/>
<evidence type="ECO:0000313" key="6">
    <source>
        <dbReference type="Proteomes" id="UP000238956"/>
    </source>
</evidence>
<dbReference type="OrthoDB" id="882119at2"/>
<dbReference type="InterPro" id="IPR037274">
    <property type="entry name" value="Znf_CHY_sf"/>
</dbReference>
<organism evidence="5 6">
    <name type="scientific">Streptococcus pluranimalium</name>
    <dbReference type="NCBI Taxonomy" id="82348"/>
    <lineage>
        <taxon>Bacteria</taxon>
        <taxon>Bacillati</taxon>
        <taxon>Bacillota</taxon>
        <taxon>Bacilli</taxon>
        <taxon>Lactobacillales</taxon>
        <taxon>Streptococcaceae</taxon>
        <taxon>Streptococcus</taxon>
    </lineage>
</organism>
<reference evidence="5 6" key="2">
    <citation type="submission" date="2018-02" db="EMBL/GenBank/DDBJ databases">
        <title>Whole genome sequencing analysis of Streptococcus pluranimalium isolated from cattle infected mastitis in China.</title>
        <authorList>
            <person name="Zhang J.-R."/>
            <person name="Hu G.-Z."/>
        </authorList>
    </citation>
    <scope>NUCLEOTIDE SEQUENCE [LARGE SCALE GENOMIC DNA]</scope>
    <source>
        <strain evidence="5 6">TH11417</strain>
    </source>
</reference>
<keyword evidence="6" id="KW-1185">Reference proteome</keyword>
<dbReference type="InterPro" id="IPR008913">
    <property type="entry name" value="Znf_CHY"/>
</dbReference>
<dbReference type="Pfam" id="PF05495">
    <property type="entry name" value="zf-CHY"/>
    <property type="match status" value="1"/>
</dbReference>
<feature type="domain" description="CHY-type" evidence="4">
    <location>
        <begin position="7"/>
        <end position="84"/>
    </location>
</feature>
<proteinExistence type="predicted"/>
<dbReference type="PROSITE" id="PS51266">
    <property type="entry name" value="ZF_CHY"/>
    <property type="match status" value="1"/>
</dbReference>
<evidence type="ECO:0000256" key="3">
    <source>
        <dbReference type="ARBA" id="ARBA00022833"/>
    </source>
</evidence>
<dbReference type="GO" id="GO:0008270">
    <property type="term" value="F:zinc ion binding"/>
    <property type="evidence" value="ECO:0007669"/>
    <property type="project" value="UniProtKB-KW"/>
</dbReference>
<dbReference type="KEGG" id="splr:C0J00_09635"/>
<dbReference type="SUPFAM" id="SSF161219">
    <property type="entry name" value="CHY zinc finger-like"/>
    <property type="match status" value="1"/>
</dbReference>